<reference evidence="2" key="2">
    <citation type="submission" date="2015-07" db="EMBL/GenBank/DDBJ databases">
        <title>MeaNS - Measles Nucleotide Surveillance Program.</title>
        <authorList>
            <person name="Tran T."/>
            <person name="Druce J."/>
        </authorList>
    </citation>
    <scope>NUCLEOTIDE SEQUENCE</scope>
    <source>
        <strain evidence="2">DSM 9887</strain>
    </source>
</reference>
<evidence type="ECO:0000313" key="1">
    <source>
        <dbReference type="EMBL" id="GED73055.1"/>
    </source>
</evidence>
<comment type="caution">
    <text evidence="2">The sequence shown here is derived from an EMBL/GenBank/DDBJ whole genome shotgun (WGS) entry which is preliminary data.</text>
</comment>
<dbReference type="GO" id="GO:0004386">
    <property type="term" value="F:helicase activity"/>
    <property type="evidence" value="ECO:0007669"/>
    <property type="project" value="UniProtKB-KW"/>
</dbReference>
<dbReference type="Proteomes" id="UP000036834">
    <property type="component" value="Unassembled WGS sequence"/>
</dbReference>
<keyword evidence="1" id="KW-0347">Helicase</keyword>
<dbReference type="InterPro" id="IPR027417">
    <property type="entry name" value="P-loop_NTPase"/>
</dbReference>
<name>A0A0K9YPU9_9BACL</name>
<dbReference type="EMBL" id="BJON01000040">
    <property type="protein sequence ID" value="GED73055.1"/>
    <property type="molecule type" value="Genomic_DNA"/>
</dbReference>
<dbReference type="EMBL" id="LGIQ01000009">
    <property type="protein sequence ID" value="KNB70205.1"/>
    <property type="molecule type" value="Genomic_DNA"/>
</dbReference>
<evidence type="ECO:0000313" key="4">
    <source>
        <dbReference type="Proteomes" id="UP000319578"/>
    </source>
</evidence>
<dbReference type="STRING" id="54915.ADS79_14645"/>
<dbReference type="Gene3D" id="3.40.50.300">
    <property type="entry name" value="P-loop containing nucleotide triphosphate hydrolases"/>
    <property type="match status" value="1"/>
</dbReference>
<keyword evidence="4" id="KW-1185">Reference proteome</keyword>
<organism evidence="2 3">
    <name type="scientific">Brevibacillus reuszeri</name>
    <dbReference type="NCBI Taxonomy" id="54915"/>
    <lineage>
        <taxon>Bacteria</taxon>
        <taxon>Bacillati</taxon>
        <taxon>Bacillota</taxon>
        <taxon>Bacilli</taxon>
        <taxon>Bacillales</taxon>
        <taxon>Paenibacillaceae</taxon>
        <taxon>Brevibacillus</taxon>
    </lineage>
</organism>
<reference evidence="1 4" key="3">
    <citation type="submission" date="2019-06" db="EMBL/GenBank/DDBJ databases">
        <title>Whole genome shotgun sequence of Brevibacillus reuszeri NBRC 15719.</title>
        <authorList>
            <person name="Hosoyama A."/>
            <person name="Uohara A."/>
            <person name="Ohji S."/>
            <person name="Ichikawa N."/>
        </authorList>
    </citation>
    <scope>NUCLEOTIDE SEQUENCE [LARGE SCALE GENOMIC DNA]</scope>
    <source>
        <strain evidence="1 4">NBRC 15719</strain>
    </source>
</reference>
<evidence type="ECO:0000313" key="2">
    <source>
        <dbReference type="EMBL" id="KNB70205.1"/>
    </source>
</evidence>
<dbReference type="PATRIC" id="fig|54915.3.peg.1916"/>
<proteinExistence type="predicted"/>
<reference evidence="3" key="1">
    <citation type="submission" date="2015-07" db="EMBL/GenBank/DDBJ databases">
        <title>Genome sequencing project for genomic taxonomy and phylogenomics of Bacillus-like bacteria.</title>
        <authorList>
            <person name="Liu B."/>
            <person name="Wang J."/>
            <person name="Zhu Y."/>
            <person name="Liu G."/>
            <person name="Chen Q."/>
            <person name="Chen Z."/>
            <person name="Lan J."/>
            <person name="Che J."/>
            <person name="Ge C."/>
            <person name="Shi H."/>
            <person name="Pan Z."/>
            <person name="Liu X."/>
        </authorList>
    </citation>
    <scope>NUCLEOTIDE SEQUENCE [LARGE SCALE GENOMIC DNA]</scope>
    <source>
        <strain evidence="3">DSM 9887</strain>
    </source>
</reference>
<accession>A0A0K9YPU9</accession>
<dbReference type="AlphaFoldDB" id="A0A0K9YPU9"/>
<sequence>MYDLTSEALFVGSMYSKPIMFVDYAELIKSKYDFEDTDTKFLYDSFELFYKTFSQEISETKLNIFMNQDPDRSKQYRKIGGWKTIEKQIELADPEDIKNYFDAIKKYSLLREFSRKGFPVEKLMQHKAFPKMKAEDIVRFMRFNVDNINTVIGGGKSATSLGKDIKKKLAKWREAPDMGVEFPFPIWTELFRGFRKKKLVIDGMLSNEGKSRRMAKIVNFLGVLKKVPVLVLVNEQDEDEWYAMQASTISNNPEFGFSYDIREYDIVLGNYKNEEEFEYISETIGSWIEDNHKIYFLELSQYSDDDLEREIKKHVLGLGVQYIFYDTLKGYKTDNWESIKQTTTKLKDLAGELNIGAYATIQLTDETVLTDVEELSSMNIANAKQLKHVVDHLILEKRIDKSKYENYLIKNQWGETPLDVNKTYYGQKVDKNRGGGKGMTLVTEVDLDRNIWKEVGYLIRKPREKKRKS</sequence>
<dbReference type="Proteomes" id="UP000319578">
    <property type="component" value="Unassembled WGS sequence"/>
</dbReference>
<keyword evidence="1" id="KW-0547">Nucleotide-binding</keyword>
<protein>
    <submittedName>
        <fullName evidence="1">Replicative DNA helicase</fullName>
    </submittedName>
</protein>
<gene>
    <name evidence="2" type="ORF">ADS79_14645</name>
    <name evidence="1" type="ORF">BRE01_67570</name>
</gene>
<evidence type="ECO:0000313" key="3">
    <source>
        <dbReference type="Proteomes" id="UP000036834"/>
    </source>
</evidence>
<keyword evidence="1" id="KW-0378">Hydrolase</keyword>
<keyword evidence="1" id="KW-0067">ATP-binding</keyword>